<gene>
    <name evidence="3" type="ORF">E1263_09560</name>
</gene>
<reference evidence="3 4" key="1">
    <citation type="submission" date="2019-03" db="EMBL/GenBank/DDBJ databases">
        <title>Draft genome sequences of novel Actinobacteria.</title>
        <authorList>
            <person name="Sahin N."/>
            <person name="Ay H."/>
            <person name="Saygin H."/>
        </authorList>
    </citation>
    <scope>NUCLEOTIDE SEQUENCE [LARGE SCALE GENOMIC DNA]</scope>
    <source>
        <strain evidence="3 4">JCM 13523</strain>
    </source>
</reference>
<dbReference type="InterPro" id="IPR013785">
    <property type="entry name" value="Aldolase_TIM"/>
</dbReference>
<dbReference type="InterPro" id="IPR050985">
    <property type="entry name" value="Alpha-glycosidase_related"/>
</dbReference>
<dbReference type="GO" id="GO:0016052">
    <property type="term" value="P:carbohydrate catabolic process"/>
    <property type="evidence" value="ECO:0007669"/>
    <property type="project" value="InterPro"/>
</dbReference>
<keyword evidence="1" id="KW-0378">Hydrolase</keyword>
<dbReference type="Gene3D" id="3.20.20.70">
    <property type="entry name" value="Aldolase class I"/>
    <property type="match status" value="1"/>
</dbReference>
<dbReference type="GO" id="GO:0004557">
    <property type="term" value="F:alpha-galactosidase activity"/>
    <property type="evidence" value="ECO:0007669"/>
    <property type="project" value="InterPro"/>
</dbReference>
<dbReference type="Gene3D" id="2.70.98.60">
    <property type="entry name" value="alpha-galactosidase from lactobacil brevis"/>
    <property type="match status" value="1"/>
</dbReference>
<keyword evidence="2" id="KW-0326">Glycosidase</keyword>
<protein>
    <submittedName>
        <fullName evidence="3">Alpha-galactosidase</fullName>
    </submittedName>
</protein>
<dbReference type="PANTHER" id="PTHR43053">
    <property type="entry name" value="GLYCOSIDASE FAMILY 31"/>
    <property type="match status" value="1"/>
</dbReference>
<dbReference type="CDD" id="cd14791">
    <property type="entry name" value="GH36"/>
    <property type="match status" value="1"/>
</dbReference>
<comment type="caution">
    <text evidence="3">The sequence shown here is derived from an EMBL/GenBank/DDBJ whole genome shotgun (WGS) entry which is preliminary data.</text>
</comment>
<accession>A0A4R4ZQ59</accession>
<dbReference type="EMBL" id="SMKX01000020">
    <property type="protein sequence ID" value="TDD60855.1"/>
    <property type="molecule type" value="Genomic_DNA"/>
</dbReference>
<keyword evidence="4" id="KW-1185">Reference proteome</keyword>
<dbReference type="PANTHER" id="PTHR43053:SF3">
    <property type="entry name" value="ALPHA-GALACTOSIDASE C-RELATED"/>
    <property type="match status" value="1"/>
</dbReference>
<evidence type="ECO:0000256" key="2">
    <source>
        <dbReference type="ARBA" id="ARBA00023295"/>
    </source>
</evidence>
<dbReference type="RefSeq" id="WP_132166843.1">
    <property type="nucleotide sequence ID" value="NZ_SMKX01000020.1"/>
</dbReference>
<name>A0A4R4ZQ59_9ACTN</name>
<dbReference type="AlphaFoldDB" id="A0A4R4ZQ59"/>
<evidence type="ECO:0000313" key="4">
    <source>
        <dbReference type="Proteomes" id="UP000295124"/>
    </source>
</evidence>
<evidence type="ECO:0000313" key="3">
    <source>
        <dbReference type="EMBL" id="TDD60855.1"/>
    </source>
</evidence>
<dbReference type="OrthoDB" id="9758822at2"/>
<sequence length="694" mass="75862">MSHDEIVWSPGPFTLVLSLADGTPRLSRVHLNGQDVVRPATPLPLVELGVVGSGRSWSARRYVDSLAGNRLSYQRHALQADDTELVVTSVDESNGLTVTTTLSAVPGAGALRISSRLVNTGSLDVDLTWITSAIWGGTLADAPFESLRLWWADNDWLAENRWTSATTREVLPDLNWEAHKIDPRGTFARTALGAWSTDGTLPLGVVTDESTGLAVGWQLEHNGGWHWQAGERADGLYVSLLGPTETEHDWYCRLAPGQEFSTVPVTIAFATNGFEGVVAALTAARRYGRRLHPDHTRLPVIFNDYMNTLMGDPTTAKLLPLIDAAAEVGAETFCIDAGWYDDDAQGWWDSVGAWEPAPNRFPGGLSEVLDHIRDRGMVPGLWLEPEMVGVRSPIAESLPDEAFFLRHGRRVVEHGRYHLDLRHPLARKHLDEVIDRLVGGLGVGYLKLDHNINFGVGTDHDAISAGAGLLGHNRALLQWIDGVLDRHPDLTLENCSSGGMRVDYAMLSHLQVQSTTDQQDPLYFPPIAAAAAAAIAPEQAAHWVYPQPTFTDELIAFTMTAGLLGRLHLSGHLDQMTDAQRALVAEAITTYRGYRPFVATAVPFWPLGLPGWEDQWIAHGLRDDQQTLLAIWRRGGDSDSCIVPLPAADVEVLYPKATDATIERVEADGVPAVRITFPHTHQAVVLAVGDRSAQ</sequence>
<dbReference type="InterPro" id="IPR002252">
    <property type="entry name" value="Glyco_hydro_36"/>
</dbReference>
<dbReference type="Proteomes" id="UP000295124">
    <property type="component" value="Unassembled WGS sequence"/>
</dbReference>
<dbReference type="InterPro" id="IPR017853">
    <property type="entry name" value="GH"/>
</dbReference>
<evidence type="ECO:0000256" key="1">
    <source>
        <dbReference type="ARBA" id="ARBA00022801"/>
    </source>
</evidence>
<dbReference type="Pfam" id="PF02065">
    <property type="entry name" value="Melibiase"/>
    <property type="match status" value="1"/>
</dbReference>
<dbReference type="InterPro" id="IPR038417">
    <property type="entry name" value="Alpga-gal_N_sf"/>
</dbReference>
<dbReference type="PRINTS" id="PR00743">
    <property type="entry name" value="GLHYDRLASE36"/>
</dbReference>
<dbReference type="SUPFAM" id="SSF51445">
    <property type="entry name" value="(Trans)glycosidases"/>
    <property type="match status" value="1"/>
</dbReference>
<proteinExistence type="predicted"/>
<organism evidence="3 4">
    <name type="scientific">Kribbella antibiotica</name>
    <dbReference type="NCBI Taxonomy" id="190195"/>
    <lineage>
        <taxon>Bacteria</taxon>
        <taxon>Bacillati</taxon>
        <taxon>Actinomycetota</taxon>
        <taxon>Actinomycetes</taxon>
        <taxon>Propionibacteriales</taxon>
        <taxon>Kribbellaceae</taxon>
        <taxon>Kribbella</taxon>
    </lineage>
</organism>